<evidence type="ECO:0000313" key="3">
    <source>
        <dbReference type="Proteomes" id="UP001519460"/>
    </source>
</evidence>
<gene>
    <name evidence="2" type="ORF">BaRGS_00005544</name>
</gene>
<dbReference type="AlphaFoldDB" id="A0ABD0LUL1"/>
<evidence type="ECO:0000256" key="1">
    <source>
        <dbReference type="SAM" id="MobiDB-lite"/>
    </source>
</evidence>
<organism evidence="2 3">
    <name type="scientific">Batillaria attramentaria</name>
    <dbReference type="NCBI Taxonomy" id="370345"/>
    <lineage>
        <taxon>Eukaryota</taxon>
        <taxon>Metazoa</taxon>
        <taxon>Spiralia</taxon>
        <taxon>Lophotrochozoa</taxon>
        <taxon>Mollusca</taxon>
        <taxon>Gastropoda</taxon>
        <taxon>Caenogastropoda</taxon>
        <taxon>Sorbeoconcha</taxon>
        <taxon>Cerithioidea</taxon>
        <taxon>Batillariidae</taxon>
        <taxon>Batillaria</taxon>
    </lineage>
</organism>
<dbReference type="Proteomes" id="UP001519460">
    <property type="component" value="Unassembled WGS sequence"/>
</dbReference>
<feature type="region of interest" description="Disordered" evidence="1">
    <location>
        <begin position="1"/>
        <end position="35"/>
    </location>
</feature>
<comment type="caution">
    <text evidence="2">The sequence shown here is derived from an EMBL/GenBank/DDBJ whole genome shotgun (WGS) entry which is preliminary data.</text>
</comment>
<name>A0ABD0LUL1_9CAEN</name>
<keyword evidence="3" id="KW-1185">Reference proteome</keyword>
<evidence type="ECO:0000313" key="2">
    <source>
        <dbReference type="EMBL" id="KAK7503279.1"/>
    </source>
</evidence>
<accession>A0ABD0LUL1</accession>
<protein>
    <submittedName>
        <fullName evidence="2">Uncharacterized protein</fullName>
    </submittedName>
</protein>
<dbReference type="EMBL" id="JACVVK020000021">
    <property type="protein sequence ID" value="KAK7503279.1"/>
    <property type="molecule type" value="Genomic_DNA"/>
</dbReference>
<sequence>MLKRQANVIESPYGEDQPLAKRAMSEDPSVYSTLKRDESLEAKRLRADRLDDSLRMHQEILKNSPLLKKQMDRHGTGFRHSYKCIKTEPTD</sequence>
<proteinExistence type="predicted"/>
<reference evidence="2 3" key="1">
    <citation type="journal article" date="2023" name="Sci. Data">
        <title>Genome assembly of the Korean intertidal mud-creeper Batillaria attramentaria.</title>
        <authorList>
            <person name="Patra A.K."/>
            <person name="Ho P.T."/>
            <person name="Jun S."/>
            <person name="Lee S.J."/>
            <person name="Kim Y."/>
            <person name="Won Y.J."/>
        </authorList>
    </citation>
    <scope>NUCLEOTIDE SEQUENCE [LARGE SCALE GENOMIC DNA]</scope>
    <source>
        <strain evidence="2">Wonlab-2016</strain>
    </source>
</reference>